<organism evidence="2 3">
    <name type="scientific">Maribacter arenosus</name>
    <dbReference type="NCBI Taxonomy" id="1854708"/>
    <lineage>
        <taxon>Bacteria</taxon>
        <taxon>Pseudomonadati</taxon>
        <taxon>Bacteroidota</taxon>
        <taxon>Flavobacteriia</taxon>
        <taxon>Flavobacteriales</taxon>
        <taxon>Flavobacteriaceae</taxon>
        <taxon>Maribacter</taxon>
    </lineage>
</organism>
<comment type="caution">
    <text evidence="2">The sequence shown here is derived from an EMBL/GenBank/DDBJ whole genome shotgun (WGS) entry which is preliminary data.</text>
</comment>
<name>A0ABR7VF64_9FLAO</name>
<reference evidence="2 3" key="1">
    <citation type="submission" date="2020-05" db="EMBL/GenBank/DDBJ databases">
        <title>The draft genome sequence of Maribacter arenosus CAU 1321.</title>
        <authorList>
            <person name="Mu L."/>
        </authorList>
    </citation>
    <scope>NUCLEOTIDE SEQUENCE [LARGE SCALE GENOMIC DNA]</scope>
    <source>
        <strain evidence="2 3">CAU 1321</strain>
    </source>
</reference>
<evidence type="ECO:0000313" key="2">
    <source>
        <dbReference type="EMBL" id="MBD0851505.1"/>
    </source>
</evidence>
<comment type="similarity">
    <text evidence="1">Belongs to the CutA family.</text>
</comment>
<evidence type="ECO:0000256" key="1">
    <source>
        <dbReference type="ARBA" id="ARBA00010169"/>
    </source>
</evidence>
<keyword evidence="3" id="KW-1185">Reference proteome</keyword>
<protein>
    <submittedName>
        <fullName evidence="2">Divalent cation tolerance protein CutA</fullName>
    </submittedName>
</protein>
<dbReference type="EMBL" id="JABTCG010000004">
    <property type="protein sequence ID" value="MBD0851505.1"/>
    <property type="molecule type" value="Genomic_DNA"/>
</dbReference>
<sequence length="105" mass="11889">MVLTHILTDTREQALNCIEILLSKKLLLDATISEKTTYSKNETSGKLESKSNVLIIGRTKALLFQSIDQELKKSYPKNMPGLYAVPIVYMNEDQSDEIRDKTAKI</sequence>
<dbReference type="InterPro" id="IPR004323">
    <property type="entry name" value="Ion_tolerance_CutA"/>
</dbReference>
<dbReference type="Gene3D" id="3.30.70.120">
    <property type="match status" value="1"/>
</dbReference>
<evidence type="ECO:0000313" key="3">
    <source>
        <dbReference type="Proteomes" id="UP000598350"/>
    </source>
</evidence>
<dbReference type="Proteomes" id="UP000598350">
    <property type="component" value="Unassembled WGS sequence"/>
</dbReference>
<dbReference type="Pfam" id="PF03091">
    <property type="entry name" value="CutA1"/>
    <property type="match status" value="1"/>
</dbReference>
<accession>A0ABR7VF64</accession>
<dbReference type="SUPFAM" id="SSF54913">
    <property type="entry name" value="GlnB-like"/>
    <property type="match status" value="1"/>
</dbReference>
<dbReference type="InterPro" id="IPR011322">
    <property type="entry name" value="N-reg_PII-like_a/b"/>
</dbReference>
<dbReference type="RefSeq" id="WP_188314614.1">
    <property type="nucleotide sequence ID" value="NZ_JABTCG010000004.1"/>
</dbReference>
<gene>
    <name evidence="2" type="primary">cutA</name>
    <name evidence="2" type="ORF">HPE63_12565</name>
</gene>
<proteinExistence type="inferred from homology"/>
<dbReference type="InterPro" id="IPR015867">
    <property type="entry name" value="N-reg_PII/ATP_PRibTrfase_C"/>
</dbReference>